<dbReference type="Gene3D" id="2.30.130.40">
    <property type="entry name" value="LON domain-like"/>
    <property type="match status" value="1"/>
</dbReference>
<dbReference type="InterPro" id="IPR046336">
    <property type="entry name" value="Lon_prtase_N_sf"/>
</dbReference>
<keyword evidence="9" id="KW-1185">Reference proteome</keyword>
<keyword evidence="1" id="KW-0479">Metal-binding</keyword>
<evidence type="ECO:0000256" key="5">
    <source>
        <dbReference type="SAM" id="MobiDB-lite"/>
    </source>
</evidence>
<dbReference type="InterPro" id="IPR003111">
    <property type="entry name" value="Lon_prtase_N"/>
</dbReference>
<reference evidence="8 9" key="1">
    <citation type="submission" date="2019-07" db="EMBL/GenBank/DDBJ databases">
        <title>Chromosome genome assembly for large yellow croaker.</title>
        <authorList>
            <person name="Xiao S."/>
        </authorList>
    </citation>
    <scope>NUCLEOTIDE SEQUENCE [LARGE SCALE GENOMIC DNA]</scope>
    <source>
        <strain evidence="8">JMULYC20181020</strain>
        <tissue evidence="8">Muscle</tissue>
    </source>
</reference>
<dbReference type="PROSITE" id="PS00518">
    <property type="entry name" value="ZF_RING_1"/>
    <property type="match status" value="2"/>
</dbReference>
<evidence type="ECO:0000256" key="2">
    <source>
        <dbReference type="ARBA" id="ARBA00022771"/>
    </source>
</evidence>
<evidence type="ECO:0000256" key="3">
    <source>
        <dbReference type="ARBA" id="ARBA00022833"/>
    </source>
</evidence>
<dbReference type="SUPFAM" id="SSF88697">
    <property type="entry name" value="PUA domain-like"/>
    <property type="match status" value="1"/>
</dbReference>
<evidence type="ECO:0000259" key="6">
    <source>
        <dbReference type="PROSITE" id="PS50089"/>
    </source>
</evidence>
<dbReference type="InterPro" id="IPR011990">
    <property type="entry name" value="TPR-like_helical_dom_sf"/>
</dbReference>
<proteinExistence type="predicted"/>
<dbReference type="PANTHER" id="PTHR23327:SF4">
    <property type="entry name" value="LON PEPTIDASE N-TERMINAL DOMAIN AND RING FINGER PROTEIN 1"/>
    <property type="match status" value="1"/>
</dbReference>
<dbReference type="Pfam" id="PF13923">
    <property type="entry name" value="zf-C3HC4_2"/>
    <property type="match status" value="1"/>
</dbReference>
<evidence type="ECO:0000313" key="8">
    <source>
        <dbReference type="EMBL" id="KAE8300170.1"/>
    </source>
</evidence>
<evidence type="ECO:0000256" key="4">
    <source>
        <dbReference type="PROSITE-ProRule" id="PRU00175"/>
    </source>
</evidence>
<name>A0A6G0J8X5_LARCR</name>
<dbReference type="InterPro" id="IPR013083">
    <property type="entry name" value="Znf_RING/FYVE/PHD"/>
</dbReference>
<dbReference type="AlphaFoldDB" id="A0A6G0J8X5"/>
<dbReference type="SMART" id="SM00464">
    <property type="entry name" value="LON"/>
    <property type="match status" value="1"/>
</dbReference>
<dbReference type="SUPFAM" id="SSF48452">
    <property type="entry name" value="TPR-like"/>
    <property type="match status" value="1"/>
</dbReference>
<accession>A0A6G0J8X5</accession>
<dbReference type="InterPro" id="IPR015947">
    <property type="entry name" value="PUA-like_sf"/>
</dbReference>
<feature type="domain" description="RING-type" evidence="6">
    <location>
        <begin position="106"/>
        <end position="141"/>
    </location>
</feature>
<dbReference type="GO" id="GO:0008270">
    <property type="term" value="F:zinc ion binding"/>
    <property type="evidence" value="ECO:0007669"/>
    <property type="project" value="UniProtKB-KW"/>
</dbReference>
<keyword evidence="2 4" id="KW-0863">Zinc-finger</keyword>
<sequence length="740" mass="83838">MSIQQGGGGGGEKAERSGFFIGADSDNVSEEDGEDHRQLILQRANALASENRLREAIDWFSVAMRYGPVIPEHLSTFVDCVVRNFSSKLDRCRSSTAAATDDMFDCPNCRDFLGEPVTIACGHSYCKRCLQRRLLSKCKLCGEPVTGQERQVDVILCGLLEKWFPGELRKSKTLLEVDELCRGKRYQEAVSLATDVIRADPETTAVARLSRAEAYMALKQYRLALEDTEFCPGSRCSAEAVFRKAMVLHEMGQVDESLQVFLHCLSVDEDFPCAKRQVEKILCDLLSPADETVKVGLRETTQNTSPHVRSKTLVADAQAEPQSPVQRQHQVRATSAHLFVDNQEKRWESLERPGLSRAHSLRVHGSMCSEEGLKRVCSAPQLGDQEKASLLKRKLSVSDTEPCVVNSGSSKPKKQGMTKGSRQQAAKAKTCRSVPEDLLDPNDMECSLCMRLFYEPVTTPCGHTFCKNCLERCLDHMPQCPLCKESLREYLACRKYMVTKVLERLIKQYLGQEYAERTKNHLEETRELSDLTKNVPIFVCTMAYPTVPCPLHVFEPRYRLMIRRCMETGTRQFGMCINDPQKGFVDYGCMLTIRSVHFLPDGRSVVDTIGGKRFRVLSRGMKDGYSTADIEHLEDTRVEDGEELQRLQELHDAVYEQARVWFQNLKIRFHNQILQHFGPMPEREADIQATPNGPACCWWLLAVLPIDPRYQLSVLSMTSLRERLVKIQHILTYLMSIPNS</sequence>
<organism evidence="8 9">
    <name type="scientific">Larimichthys crocea</name>
    <name type="common">Large yellow croaker</name>
    <name type="synonym">Pseudosciaena crocea</name>
    <dbReference type="NCBI Taxonomy" id="215358"/>
    <lineage>
        <taxon>Eukaryota</taxon>
        <taxon>Metazoa</taxon>
        <taxon>Chordata</taxon>
        <taxon>Craniata</taxon>
        <taxon>Vertebrata</taxon>
        <taxon>Euteleostomi</taxon>
        <taxon>Actinopterygii</taxon>
        <taxon>Neopterygii</taxon>
        <taxon>Teleostei</taxon>
        <taxon>Neoteleostei</taxon>
        <taxon>Acanthomorphata</taxon>
        <taxon>Eupercaria</taxon>
        <taxon>Sciaenidae</taxon>
        <taxon>Larimichthys</taxon>
    </lineage>
</organism>
<dbReference type="SMART" id="SM00184">
    <property type="entry name" value="RING"/>
    <property type="match status" value="2"/>
</dbReference>
<evidence type="ECO:0000256" key="1">
    <source>
        <dbReference type="ARBA" id="ARBA00022723"/>
    </source>
</evidence>
<dbReference type="EMBL" id="REGW02000001">
    <property type="protein sequence ID" value="KAE8300170.1"/>
    <property type="molecule type" value="Genomic_DNA"/>
</dbReference>
<dbReference type="SMART" id="SM00028">
    <property type="entry name" value="TPR"/>
    <property type="match status" value="3"/>
</dbReference>
<evidence type="ECO:0000259" key="7">
    <source>
        <dbReference type="PROSITE" id="PS51787"/>
    </source>
</evidence>
<feature type="region of interest" description="Disordered" evidence="5">
    <location>
        <begin position="402"/>
        <end position="429"/>
    </location>
</feature>
<comment type="caution">
    <text evidence="8">The sequence shown here is derived from an EMBL/GenBank/DDBJ whole genome shotgun (WGS) entry which is preliminary data.</text>
</comment>
<dbReference type="GO" id="GO:0005737">
    <property type="term" value="C:cytoplasm"/>
    <property type="evidence" value="ECO:0007669"/>
    <property type="project" value="UniProtKB-ARBA"/>
</dbReference>
<dbReference type="GO" id="GO:0061630">
    <property type="term" value="F:ubiquitin protein ligase activity"/>
    <property type="evidence" value="ECO:0007669"/>
    <property type="project" value="TreeGrafter"/>
</dbReference>
<dbReference type="InterPro" id="IPR017907">
    <property type="entry name" value="Znf_RING_CS"/>
</dbReference>
<dbReference type="InterPro" id="IPR001841">
    <property type="entry name" value="Znf_RING"/>
</dbReference>
<dbReference type="CDD" id="cd16513">
    <property type="entry name" value="RING-HC_LONFs_rpt1"/>
    <property type="match status" value="1"/>
</dbReference>
<dbReference type="FunFam" id="2.30.130.40:FF:000005">
    <property type="entry name" value="LON peptidase N-terminal domain and ring finger 1"/>
    <property type="match status" value="1"/>
</dbReference>
<dbReference type="InterPro" id="IPR019734">
    <property type="entry name" value="TPR_rpt"/>
</dbReference>
<dbReference type="Proteomes" id="UP000424527">
    <property type="component" value="Unassembled WGS sequence"/>
</dbReference>
<dbReference type="SUPFAM" id="SSF57850">
    <property type="entry name" value="RING/U-box"/>
    <property type="match status" value="2"/>
</dbReference>
<dbReference type="PROSITE" id="PS50089">
    <property type="entry name" value="ZF_RING_2"/>
    <property type="match status" value="2"/>
</dbReference>
<dbReference type="PROSITE" id="PS51787">
    <property type="entry name" value="LON_N"/>
    <property type="match status" value="1"/>
</dbReference>
<dbReference type="Gene3D" id="3.30.40.10">
    <property type="entry name" value="Zinc/RING finger domain, C3HC4 (zinc finger)"/>
    <property type="match status" value="2"/>
</dbReference>
<protein>
    <submittedName>
        <fullName evidence="8">LON peptidase N-terminal domain and RING finger protein 1</fullName>
    </submittedName>
</protein>
<keyword evidence="3" id="KW-0862">Zinc</keyword>
<feature type="domain" description="RING-type" evidence="6">
    <location>
        <begin position="446"/>
        <end position="484"/>
    </location>
</feature>
<dbReference type="CDD" id="cd16514">
    <property type="entry name" value="RING-HC_LONFs_rpt2"/>
    <property type="match status" value="1"/>
</dbReference>
<evidence type="ECO:0000313" key="9">
    <source>
        <dbReference type="Proteomes" id="UP000424527"/>
    </source>
</evidence>
<gene>
    <name evidence="8" type="ORF">D5F01_LYC00306</name>
</gene>
<feature type="domain" description="Lon N-terminal" evidence="7">
    <location>
        <begin position="525"/>
        <end position="735"/>
    </location>
</feature>
<dbReference type="Pfam" id="PF02190">
    <property type="entry name" value="LON_substr_bdg"/>
    <property type="match status" value="1"/>
</dbReference>
<dbReference type="Gene3D" id="1.25.40.10">
    <property type="entry name" value="Tetratricopeptide repeat domain"/>
    <property type="match status" value="1"/>
</dbReference>
<dbReference type="PANTHER" id="PTHR23327">
    <property type="entry name" value="RING FINGER PROTEIN 127"/>
    <property type="match status" value="1"/>
</dbReference>
<dbReference type="Pfam" id="PF15227">
    <property type="entry name" value="zf-C3HC4_4"/>
    <property type="match status" value="1"/>
</dbReference>